<evidence type="ECO:0000313" key="1">
    <source>
        <dbReference type="EMBL" id="KAJ4718842.1"/>
    </source>
</evidence>
<comment type="caution">
    <text evidence="1">The sequence shown here is derived from an EMBL/GenBank/DDBJ whole genome shotgun (WGS) entry which is preliminary data.</text>
</comment>
<sequence length="469" mass="52691">MAPLKRRNMTDKLSMSNVSMSNVTIPTDALNYISDTNNSWNSRDMIPEVGNIPDQTEYSFEDYVSKLSMYAIEGKTDSEIINTWTAIEKAMSDNRFSESHLKDMLECALNLRGIPQTSRPLLSISAPCQDFVFSTTPNTDAISADLTSRISYIYAGGLGEGDTRESSDSQATAICYICCLYMRLITKPTDHIEKALTKLKRAYGVFYGKQSTLLSNFRPRWACPEGIQTGLRTYKAIAGTLSYHLGTAEASLSKSDTNYALCRFLLFEDTEMMGMKIYKMSVTLLQHMKQITPARFLTFVENDNSEECTKEIRKIAMGLDNPNNPTKNYYWKYARMVDPTYFLNLSISCNKYLAVVLAKLLKQYGLGGTKEYDDGEITAVLKNLEANVIKAINKDVRTVVAMYEEVIGRSGSGGLAWRLSRGLGVPTKRARTGCTENTEEQTESQNQQQQTPPTLQEKSFLAADFFIRK</sequence>
<gene>
    <name evidence="1" type="ORF">OWV82_010475</name>
</gene>
<reference evidence="1 2" key="1">
    <citation type="journal article" date="2023" name="Science">
        <title>Complex scaffold remodeling in plant triterpene biosynthesis.</title>
        <authorList>
            <person name="De La Pena R."/>
            <person name="Hodgson H."/>
            <person name="Liu J.C."/>
            <person name="Stephenson M.J."/>
            <person name="Martin A.C."/>
            <person name="Owen C."/>
            <person name="Harkess A."/>
            <person name="Leebens-Mack J."/>
            <person name="Jimenez L.E."/>
            <person name="Osbourn A."/>
            <person name="Sattely E.S."/>
        </authorList>
    </citation>
    <scope>NUCLEOTIDE SEQUENCE [LARGE SCALE GENOMIC DNA]</scope>
    <source>
        <strain evidence="2">cv. JPN11</strain>
        <tissue evidence="1">Leaf</tissue>
    </source>
</reference>
<protein>
    <submittedName>
        <fullName evidence="1">Uncharacterized protein</fullName>
    </submittedName>
</protein>
<dbReference type="Proteomes" id="UP001164539">
    <property type="component" value="Chromosome 5"/>
</dbReference>
<evidence type="ECO:0000313" key="2">
    <source>
        <dbReference type="Proteomes" id="UP001164539"/>
    </source>
</evidence>
<dbReference type="EMBL" id="CM051398">
    <property type="protein sequence ID" value="KAJ4718842.1"/>
    <property type="molecule type" value="Genomic_DNA"/>
</dbReference>
<proteinExistence type="predicted"/>
<organism evidence="1 2">
    <name type="scientific">Melia azedarach</name>
    <name type="common">Chinaberry tree</name>
    <dbReference type="NCBI Taxonomy" id="155640"/>
    <lineage>
        <taxon>Eukaryota</taxon>
        <taxon>Viridiplantae</taxon>
        <taxon>Streptophyta</taxon>
        <taxon>Embryophyta</taxon>
        <taxon>Tracheophyta</taxon>
        <taxon>Spermatophyta</taxon>
        <taxon>Magnoliopsida</taxon>
        <taxon>eudicotyledons</taxon>
        <taxon>Gunneridae</taxon>
        <taxon>Pentapetalae</taxon>
        <taxon>rosids</taxon>
        <taxon>malvids</taxon>
        <taxon>Sapindales</taxon>
        <taxon>Meliaceae</taxon>
        <taxon>Melia</taxon>
    </lineage>
</organism>
<keyword evidence="2" id="KW-1185">Reference proteome</keyword>
<accession>A0ACC1Y6I7</accession>
<name>A0ACC1Y6I7_MELAZ</name>